<dbReference type="InterPro" id="IPR036812">
    <property type="entry name" value="NAD(P)_OxRdtase_dom_sf"/>
</dbReference>
<dbReference type="GO" id="GO:0016491">
    <property type="term" value="F:oxidoreductase activity"/>
    <property type="evidence" value="ECO:0007669"/>
    <property type="project" value="UniProtKB-KW"/>
</dbReference>
<accession>A0AAD2GYB8</accession>
<evidence type="ECO:0000256" key="5">
    <source>
        <dbReference type="PIRSR" id="PIRSR000097-3"/>
    </source>
</evidence>
<feature type="domain" description="NADP-dependent oxidoreductase" evidence="6">
    <location>
        <begin position="49"/>
        <end position="282"/>
    </location>
</feature>
<evidence type="ECO:0000313" key="7">
    <source>
        <dbReference type="EMBL" id="CAK5265791.1"/>
    </source>
</evidence>
<dbReference type="InterPro" id="IPR023210">
    <property type="entry name" value="NADP_OxRdtase_dom"/>
</dbReference>
<keyword evidence="2" id="KW-0560">Oxidoreductase</keyword>
<dbReference type="PANTHER" id="PTHR43827:SF13">
    <property type="entry name" value="ALDO_KETO REDUCTASE FAMILY PROTEIN"/>
    <property type="match status" value="1"/>
</dbReference>
<dbReference type="FunFam" id="3.20.20.100:FF:000015">
    <property type="entry name" value="Oxidoreductase, aldo/keto reductase family"/>
    <property type="match status" value="1"/>
</dbReference>
<evidence type="ECO:0000313" key="8">
    <source>
        <dbReference type="Proteomes" id="UP001295794"/>
    </source>
</evidence>
<proteinExistence type="inferred from homology"/>
<dbReference type="Gene3D" id="3.20.20.100">
    <property type="entry name" value="NADP-dependent oxidoreductase domain"/>
    <property type="match status" value="1"/>
</dbReference>
<dbReference type="PIRSF" id="PIRSF000097">
    <property type="entry name" value="AKR"/>
    <property type="match status" value="1"/>
</dbReference>
<dbReference type="PROSITE" id="PS00798">
    <property type="entry name" value="ALDOKETO_REDUCTASE_1"/>
    <property type="match status" value="1"/>
</dbReference>
<dbReference type="CDD" id="cd19071">
    <property type="entry name" value="AKR_AKR1-5-like"/>
    <property type="match status" value="1"/>
</dbReference>
<dbReference type="SUPFAM" id="SSF51430">
    <property type="entry name" value="NAD(P)-linked oxidoreductase"/>
    <property type="match status" value="1"/>
</dbReference>
<dbReference type="PRINTS" id="PR00069">
    <property type="entry name" value="ALDKETRDTASE"/>
</dbReference>
<dbReference type="PANTHER" id="PTHR43827">
    <property type="entry name" value="2,5-DIKETO-D-GLUCONIC ACID REDUCTASE"/>
    <property type="match status" value="1"/>
</dbReference>
<feature type="site" description="Lowers pKa of active site Tyr" evidence="5">
    <location>
        <position position="98"/>
    </location>
</feature>
<keyword evidence="8" id="KW-1185">Reference proteome</keyword>
<evidence type="ECO:0000256" key="2">
    <source>
        <dbReference type="ARBA" id="ARBA00023002"/>
    </source>
</evidence>
<organism evidence="7 8">
    <name type="scientific">Mycena citricolor</name>
    <dbReference type="NCBI Taxonomy" id="2018698"/>
    <lineage>
        <taxon>Eukaryota</taxon>
        <taxon>Fungi</taxon>
        <taxon>Dikarya</taxon>
        <taxon>Basidiomycota</taxon>
        <taxon>Agaricomycotina</taxon>
        <taxon>Agaricomycetes</taxon>
        <taxon>Agaricomycetidae</taxon>
        <taxon>Agaricales</taxon>
        <taxon>Marasmiineae</taxon>
        <taxon>Mycenaceae</taxon>
        <taxon>Mycena</taxon>
    </lineage>
</organism>
<dbReference type="PROSITE" id="PS00062">
    <property type="entry name" value="ALDOKETO_REDUCTASE_2"/>
    <property type="match status" value="1"/>
</dbReference>
<gene>
    <name evidence="7" type="ORF">MYCIT1_LOCUS7052</name>
</gene>
<comment type="similarity">
    <text evidence="1">Belongs to the aldo/keto reductase family.</text>
</comment>
<sequence>RLSIWYSQRPDQVFLLYILRPMASLTLSSTVRLNSGYSMPLLGFGVYQNRNARPSVLEAFKAGYRHVDSAQVYQNEGAVGEAVKECSIPREELFITTKCYSKNHGYESTLAGVNTSLGQFGFEYIDLFLIHDPMSGSERRLATYKALLESKTAGKIRTVGVSNYGVHHLEEIKKAGMEMPAVNQIELHPLCQQKPIVDYCKANSIVVQAYCPIIRGKMDHPSITSIAEKHKREPAQVLLRWSLQKGFVPLPKSETPSRIHSNAKLYDFELDEEDMSALDAMDQGKDGAISWNPVHVP</sequence>
<protein>
    <recommendedName>
        <fullName evidence="6">NADP-dependent oxidoreductase domain-containing protein</fullName>
    </recommendedName>
</protein>
<feature type="active site" description="Proton donor" evidence="3">
    <location>
        <position position="73"/>
    </location>
</feature>
<dbReference type="Pfam" id="PF00248">
    <property type="entry name" value="Aldo_ket_red"/>
    <property type="match status" value="1"/>
</dbReference>
<dbReference type="InterPro" id="IPR018170">
    <property type="entry name" value="Aldo/ket_reductase_CS"/>
</dbReference>
<feature type="binding site" evidence="4">
    <location>
        <position position="131"/>
    </location>
    <ligand>
        <name>substrate</name>
    </ligand>
</feature>
<dbReference type="Proteomes" id="UP001295794">
    <property type="component" value="Unassembled WGS sequence"/>
</dbReference>
<name>A0AAD2GYB8_9AGAR</name>
<dbReference type="InterPro" id="IPR020471">
    <property type="entry name" value="AKR"/>
</dbReference>
<comment type="caution">
    <text evidence="7">The sequence shown here is derived from an EMBL/GenBank/DDBJ whole genome shotgun (WGS) entry which is preliminary data.</text>
</comment>
<evidence type="ECO:0000259" key="6">
    <source>
        <dbReference type="Pfam" id="PF00248"/>
    </source>
</evidence>
<reference evidence="7" key="1">
    <citation type="submission" date="2023-11" db="EMBL/GenBank/DDBJ databases">
        <authorList>
            <person name="De Vega J J."/>
            <person name="De Vega J J."/>
        </authorList>
    </citation>
    <scope>NUCLEOTIDE SEQUENCE</scope>
</reference>
<evidence type="ECO:0000256" key="4">
    <source>
        <dbReference type="PIRSR" id="PIRSR000097-2"/>
    </source>
</evidence>
<evidence type="ECO:0000256" key="3">
    <source>
        <dbReference type="PIRSR" id="PIRSR000097-1"/>
    </source>
</evidence>
<dbReference type="AlphaFoldDB" id="A0AAD2GYB8"/>
<evidence type="ECO:0000256" key="1">
    <source>
        <dbReference type="ARBA" id="ARBA00007905"/>
    </source>
</evidence>
<dbReference type="EMBL" id="CAVNYO010000101">
    <property type="protein sequence ID" value="CAK5265791.1"/>
    <property type="molecule type" value="Genomic_DNA"/>
</dbReference>
<feature type="non-terminal residue" evidence="7">
    <location>
        <position position="297"/>
    </location>
</feature>